<comment type="caution">
    <text evidence="2">The sequence shown here is derived from an EMBL/GenBank/DDBJ whole genome shotgun (WGS) entry which is preliminary data.</text>
</comment>
<feature type="transmembrane region" description="Helical" evidence="1">
    <location>
        <begin position="114"/>
        <end position="139"/>
    </location>
</feature>
<organism evidence="2 3">
    <name type="scientific">Cryptosporangium phraense</name>
    <dbReference type="NCBI Taxonomy" id="2593070"/>
    <lineage>
        <taxon>Bacteria</taxon>
        <taxon>Bacillati</taxon>
        <taxon>Actinomycetota</taxon>
        <taxon>Actinomycetes</taxon>
        <taxon>Cryptosporangiales</taxon>
        <taxon>Cryptosporangiaceae</taxon>
        <taxon>Cryptosporangium</taxon>
    </lineage>
</organism>
<name>A0A545ANV5_9ACTN</name>
<evidence type="ECO:0000313" key="2">
    <source>
        <dbReference type="EMBL" id="TQS42963.1"/>
    </source>
</evidence>
<keyword evidence="1" id="KW-0472">Membrane</keyword>
<dbReference type="EMBL" id="VIRS01000015">
    <property type="protein sequence ID" value="TQS42963.1"/>
    <property type="molecule type" value="Genomic_DNA"/>
</dbReference>
<sequence>MIAYLLSVLLAAGLGGTGRASRTHGRQLAWSLAGVGAGVVAVGLFIRTADAGTSVSLLLLLTVLLGYPSWAAAHWLREPAAVPHWTAALAAGVGLLLVEGHVLAVALGSGWGVAFAALAGFAVLAPATIAWTIVGALWLQRRVAVRGRHVAGAGRKVDVNTIMSS</sequence>
<proteinExistence type="predicted"/>
<feature type="transmembrane region" description="Helical" evidence="1">
    <location>
        <begin position="55"/>
        <end position="73"/>
    </location>
</feature>
<keyword evidence="1" id="KW-1133">Transmembrane helix</keyword>
<dbReference type="Proteomes" id="UP000317982">
    <property type="component" value="Unassembled WGS sequence"/>
</dbReference>
<feature type="transmembrane region" description="Helical" evidence="1">
    <location>
        <begin position="30"/>
        <end position="48"/>
    </location>
</feature>
<dbReference type="AlphaFoldDB" id="A0A545ANV5"/>
<accession>A0A545ANV5</accession>
<reference evidence="2 3" key="1">
    <citation type="submission" date="2019-07" db="EMBL/GenBank/DDBJ databases">
        <title>Cryptosporangium phraense sp. nov., isolated from plant litter.</title>
        <authorList>
            <person name="Suriyachadkun C."/>
        </authorList>
    </citation>
    <scope>NUCLEOTIDE SEQUENCE [LARGE SCALE GENOMIC DNA]</scope>
    <source>
        <strain evidence="2 3">A-T 5661</strain>
    </source>
</reference>
<evidence type="ECO:0000313" key="3">
    <source>
        <dbReference type="Proteomes" id="UP000317982"/>
    </source>
</evidence>
<keyword evidence="3" id="KW-1185">Reference proteome</keyword>
<dbReference type="RefSeq" id="WP_142706450.1">
    <property type="nucleotide sequence ID" value="NZ_VIRS01000015.1"/>
</dbReference>
<protein>
    <submittedName>
        <fullName evidence="2">Uncharacterized protein</fullName>
    </submittedName>
</protein>
<gene>
    <name evidence="2" type="ORF">FL583_21210</name>
</gene>
<evidence type="ECO:0000256" key="1">
    <source>
        <dbReference type="SAM" id="Phobius"/>
    </source>
</evidence>
<keyword evidence="1" id="KW-0812">Transmembrane</keyword>
<dbReference type="InParanoid" id="A0A545ANV5"/>
<feature type="transmembrane region" description="Helical" evidence="1">
    <location>
        <begin position="85"/>
        <end position="107"/>
    </location>
</feature>